<gene>
    <name evidence="1" type="ORF">EH105704_01_02140</name>
</gene>
<evidence type="ECO:0000313" key="2">
    <source>
        <dbReference type="Proteomes" id="UP000010297"/>
    </source>
</evidence>
<reference evidence="1 2" key="1">
    <citation type="submission" date="2012-02" db="EMBL/GenBank/DDBJ databases">
        <title>Whole genome shotgun sequence of Escherichia hermannii NBRC 105704.</title>
        <authorList>
            <person name="Yoshida I."/>
            <person name="Hosoyama A."/>
            <person name="Tsuchikane K."/>
            <person name="Katsumata H."/>
            <person name="Yamazaki S."/>
            <person name="Fujita N."/>
        </authorList>
    </citation>
    <scope>NUCLEOTIDE SEQUENCE [LARGE SCALE GENOMIC DNA]</scope>
    <source>
        <strain evidence="1 2">NBRC 105704</strain>
    </source>
</reference>
<name>H5UWC8_ATLHE</name>
<evidence type="ECO:0000313" key="1">
    <source>
        <dbReference type="EMBL" id="GAB50209.1"/>
    </source>
</evidence>
<sequence length="70" mass="7996">MDYQIEDITAFDNDLGKGIIARVTFNYDTHLKSIVVHVEIPLEKEDSLSVVEEKIFTEAKKQLKQLIAGF</sequence>
<dbReference type="EMBL" id="BAFF01000001">
    <property type="protein sequence ID" value="GAB50209.1"/>
    <property type="molecule type" value="Genomic_DNA"/>
</dbReference>
<dbReference type="GeneID" id="92828846"/>
<dbReference type="RefSeq" id="WP_002462724.1">
    <property type="nucleotide sequence ID" value="NZ_BAFF01000001.1"/>
</dbReference>
<proteinExistence type="predicted"/>
<accession>H5UWC8</accession>
<organism evidence="1 2">
    <name type="scientific">Atlantibacter hermannii NBRC 105704</name>
    <dbReference type="NCBI Taxonomy" id="1115512"/>
    <lineage>
        <taxon>Bacteria</taxon>
        <taxon>Pseudomonadati</taxon>
        <taxon>Pseudomonadota</taxon>
        <taxon>Gammaproteobacteria</taxon>
        <taxon>Enterobacterales</taxon>
        <taxon>Enterobacteriaceae</taxon>
        <taxon>Atlantibacter</taxon>
    </lineage>
</organism>
<comment type="caution">
    <text evidence="1">The sequence shown here is derived from an EMBL/GenBank/DDBJ whole genome shotgun (WGS) entry which is preliminary data.</text>
</comment>
<dbReference type="Proteomes" id="UP000010297">
    <property type="component" value="Unassembled WGS sequence"/>
</dbReference>
<dbReference type="AlphaFoldDB" id="H5UWC8"/>
<protein>
    <submittedName>
        <fullName evidence="1">Uncharacterized protein</fullName>
    </submittedName>
</protein>
<keyword evidence="2" id="KW-1185">Reference proteome</keyword>